<dbReference type="AlphaFoldDB" id="A0A7V0XF64"/>
<name>A0A7V0XF64_UNCW3</name>
<feature type="non-terminal residue" evidence="2">
    <location>
        <position position="449"/>
    </location>
</feature>
<feature type="signal peptide" evidence="1">
    <location>
        <begin position="1"/>
        <end position="23"/>
    </location>
</feature>
<gene>
    <name evidence="2" type="ORF">ENN51_05620</name>
</gene>
<dbReference type="SUPFAM" id="SSF50939">
    <property type="entry name" value="Sialidases"/>
    <property type="match status" value="1"/>
</dbReference>
<keyword evidence="1" id="KW-0732">Signal</keyword>
<accession>A0A7V0XF64</accession>
<sequence>MRMSMLAAVGCALLVCLWAGASAQNWREPVPVDPGRHAGFSTAGARAIVARTPDLAHAVYSDNDFSRVYYARSSDQGETWNSEPVSPDGKVCRYPAIDVPRNGADEPHFVWVEPRDGYYGDIWYRSPTGSLTLLSELTGPFAVVHGYPAVAVSGTGDLVVALWWAMASRSAPWFYSLRYRRSTDGGVSWGEEQALCETQWYELLLPPSLAFGAGEEGEVLHATWFRWHALVSFYWHQRSLDGGATWEEPTLLWSAATDEPPMDSPGSPGPVVAANAGGRVDIAWVHLGEIDINWLYVISSTDYGTSWQEEPVLIAGPEMYPGEAVVETEGRQVSYLVWHEYEEEVPTRLKYSRSVGFEAGWSAPAELPLPDWGSARQSPRLTVDSKSSLHLIWLDNVTGQNEVYSLWGQQMLSGSEHATCPNRGRKLARVPNSQEFNAVYQDNGNVFYT</sequence>
<evidence type="ECO:0000256" key="1">
    <source>
        <dbReference type="SAM" id="SignalP"/>
    </source>
</evidence>
<dbReference type="InterPro" id="IPR036278">
    <property type="entry name" value="Sialidase_sf"/>
</dbReference>
<dbReference type="Proteomes" id="UP000885672">
    <property type="component" value="Unassembled WGS sequence"/>
</dbReference>
<dbReference type="Gene3D" id="2.120.10.10">
    <property type="match status" value="1"/>
</dbReference>
<dbReference type="EMBL" id="DSBX01000209">
    <property type="protein sequence ID" value="HDQ99743.1"/>
    <property type="molecule type" value="Genomic_DNA"/>
</dbReference>
<comment type="caution">
    <text evidence="2">The sequence shown here is derived from an EMBL/GenBank/DDBJ whole genome shotgun (WGS) entry which is preliminary data.</text>
</comment>
<evidence type="ECO:0000313" key="2">
    <source>
        <dbReference type="EMBL" id="HDQ99743.1"/>
    </source>
</evidence>
<reference evidence="2" key="1">
    <citation type="journal article" date="2020" name="mSystems">
        <title>Genome- and Community-Level Interaction Insights into Carbon Utilization and Element Cycling Functions of Hydrothermarchaeota in Hydrothermal Sediment.</title>
        <authorList>
            <person name="Zhou Z."/>
            <person name="Liu Y."/>
            <person name="Xu W."/>
            <person name="Pan J."/>
            <person name="Luo Z.H."/>
            <person name="Li M."/>
        </authorList>
    </citation>
    <scope>NUCLEOTIDE SEQUENCE [LARGE SCALE GENOMIC DNA]</scope>
    <source>
        <strain evidence="2">SpSt-1182</strain>
    </source>
</reference>
<organism evidence="2">
    <name type="scientific">candidate division WOR-3 bacterium</name>
    <dbReference type="NCBI Taxonomy" id="2052148"/>
    <lineage>
        <taxon>Bacteria</taxon>
        <taxon>Bacteria division WOR-3</taxon>
    </lineage>
</organism>
<feature type="chain" id="PRO_5030718105" evidence="1">
    <location>
        <begin position="24"/>
        <end position="449"/>
    </location>
</feature>
<proteinExistence type="predicted"/>
<dbReference type="CDD" id="cd15482">
    <property type="entry name" value="Sialidase_non-viral"/>
    <property type="match status" value="1"/>
</dbReference>
<protein>
    <submittedName>
        <fullName evidence="2">Exo-alpha-sialidase</fullName>
    </submittedName>
</protein>